<dbReference type="InterPro" id="IPR012337">
    <property type="entry name" value="RNaseH-like_sf"/>
</dbReference>
<gene>
    <name evidence="3" type="ORF">OESDEN_01234</name>
</gene>
<sequence length="104" mass="11390">MTSTTILATTRKSNRLCAHFGNPETIASDNGSQFASTEFAEFCSANGISHIRLPPFHPPSSGRAERFVDAFKRALKKFKDSGRRSKRSSSCKRTASSYSESPNA</sequence>
<dbReference type="InterPro" id="IPR001584">
    <property type="entry name" value="Integrase_cat-core"/>
</dbReference>
<dbReference type="PANTHER" id="PTHR37984:SF5">
    <property type="entry name" value="PROTEIN NYNRIN-LIKE"/>
    <property type="match status" value="1"/>
</dbReference>
<feature type="domain" description="Integrase catalytic" evidence="2">
    <location>
        <begin position="1"/>
        <end position="104"/>
    </location>
</feature>
<feature type="compositionally biased region" description="Low complexity" evidence="1">
    <location>
        <begin position="91"/>
        <end position="104"/>
    </location>
</feature>
<dbReference type="InterPro" id="IPR050951">
    <property type="entry name" value="Retrovirus_Pol_polyprotein"/>
</dbReference>
<protein>
    <recommendedName>
        <fullName evidence="2">Integrase catalytic domain-containing protein</fullName>
    </recommendedName>
</protein>
<dbReference type="AlphaFoldDB" id="A0A0B1TNE1"/>
<dbReference type="SUPFAM" id="SSF53098">
    <property type="entry name" value="Ribonuclease H-like"/>
    <property type="match status" value="1"/>
</dbReference>
<dbReference type="Gene3D" id="3.30.420.10">
    <property type="entry name" value="Ribonuclease H-like superfamily/Ribonuclease H"/>
    <property type="match status" value="1"/>
</dbReference>
<dbReference type="GO" id="GO:0015074">
    <property type="term" value="P:DNA integration"/>
    <property type="evidence" value="ECO:0007669"/>
    <property type="project" value="InterPro"/>
</dbReference>
<dbReference type="Pfam" id="PF00665">
    <property type="entry name" value="rve"/>
    <property type="match status" value="1"/>
</dbReference>
<keyword evidence="4" id="KW-1185">Reference proteome</keyword>
<dbReference type="EMBL" id="KN549276">
    <property type="protein sequence ID" value="KHJ98769.1"/>
    <property type="molecule type" value="Genomic_DNA"/>
</dbReference>
<dbReference type="PROSITE" id="PS50994">
    <property type="entry name" value="INTEGRASE"/>
    <property type="match status" value="1"/>
</dbReference>
<accession>A0A0B1TNE1</accession>
<evidence type="ECO:0000313" key="4">
    <source>
        <dbReference type="Proteomes" id="UP000053660"/>
    </source>
</evidence>
<reference evidence="3 4" key="1">
    <citation type="submission" date="2014-03" db="EMBL/GenBank/DDBJ databases">
        <title>Draft genome of the hookworm Oesophagostomum dentatum.</title>
        <authorList>
            <person name="Mitreva M."/>
        </authorList>
    </citation>
    <scope>NUCLEOTIDE SEQUENCE [LARGE SCALE GENOMIC DNA]</scope>
    <source>
        <strain evidence="3 4">OD-Hann</strain>
    </source>
</reference>
<organism evidence="3 4">
    <name type="scientific">Oesophagostomum dentatum</name>
    <name type="common">Nodular worm</name>
    <dbReference type="NCBI Taxonomy" id="61180"/>
    <lineage>
        <taxon>Eukaryota</taxon>
        <taxon>Metazoa</taxon>
        <taxon>Ecdysozoa</taxon>
        <taxon>Nematoda</taxon>
        <taxon>Chromadorea</taxon>
        <taxon>Rhabditida</taxon>
        <taxon>Rhabditina</taxon>
        <taxon>Rhabditomorpha</taxon>
        <taxon>Strongyloidea</taxon>
        <taxon>Strongylidae</taxon>
        <taxon>Oesophagostomum</taxon>
    </lineage>
</organism>
<feature type="region of interest" description="Disordered" evidence="1">
    <location>
        <begin position="79"/>
        <end position="104"/>
    </location>
</feature>
<proteinExistence type="predicted"/>
<dbReference type="OrthoDB" id="5832102at2759"/>
<dbReference type="GO" id="GO:0003676">
    <property type="term" value="F:nucleic acid binding"/>
    <property type="evidence" value="ECO:0007669"/>
    <property type="project" value="InterPro"/>
</dbReference>
<evidence type="ECO:0000313" key="3">
    <source>
        <dbReference type="EMBL" id="KHJ98769.1"/>
    </source>
</evidence>
<dbReference type="InterPro" id="IPR036397">
    <property type="entry name" value="RNaseH_sf"/>
</dbReference>
<evidence type="ECO:0000256" key="1">
    <source>
        <dbReference type="SAM" id="MobiDB-lite"/>
    </source>
</evidence>
<dbReference type="Proteomes" id="UP000053660">
    <property type="component" value="Unassembled WGS sequence"/>
</dbReference>
<evidence type="ECO:0000259" key="2">
    <source>
        <dbReference type="PROSITE" id="PS50994"/>
    </source>
</evidence>
<dbReference type="PANTHER" id="PTHR37984">
    <property type="entry name" value="PROTEIN CBG26694"/>
    <property type="match status" value="1"/>
</dbReference>
<name>A0A0B1TNE1_OESDE</name>